<feature type="compositionally biased region" description="Low complexity" evidence="1">
    <location>
        <begin position="45"/>
        <end position="58"/>
    </location>
</feature>
<accession>A0ABV0R5A9</accession>
<dbReference type="Proteomes" id="UP001434883">
    <property type="component" value="Unassembled WGS sequence"/>
</dbReference>
<protein>
    <submittedName>
        <fullName evidence="2">Uncharacterized protein</fullName>
    </submittedName>
</protein>
<feature type="region of interest" description="Disordered" evidence="1">
    <location>
        <begin position="43"/>
        <end position="110"/>
    </location>
</feature>
<feature type="non-terminal residue" evidence="2">
    <location>
        <position position="1"/>
    </location>
</feature>
<evidence type="ECO:0000313" key="3">
    <source>
        <dbReference type="Proteomes" id="UP001434883"/>
    </source>
</evidence>
<name>A0ABV0R5A9_9TELE</name>
<feature type="compositionally biased region" description="Basic and acidic residues" evidence="1">
    <location>
        <begin position="98"/>
        <end position="110"/>
    </location>
</feature>
<evidence type="ECO:0000313" key="2">
    <source>
        <dbReference type="EMBL" id="MEQ2203315.1"/>
    </source>
</evidence>
<proteinExistence type="predicted"/>
<comment type="caution">
    <text evidence="2">The sequence shown here is derived from an EMBL/GenBank/DDBJ whole genome shotgun (WGS) entry which is preliminary data.</text>
</comment>
<sequence>ELSQQSSKHKEDVASLQKSISALDREKDALQDEVDQKTEKLVALQNDQTQKDVQVTTQEPPNMLTPRICRNTSVGFKSPQPSQYQLRPGNMRTTCSEVGKDRNKDMTCDK</sequence>
<reference evidence="2 3" key="1">
    <citation type="submission" date="2021-06" db="EMBL/GenBank/DDBJ databases">
        <authorList>
            <person name="Palmer J.M."/>
        </authorList>
    </citation>
    <scope>NUCLEOTIDE SEQUENCE [LARGE SCALE GENOMIC DNA]</scope>
    <source>
        <strain evidence="2 3">XC_2019</strain>
        <tissue evidence="2">Muscle</tissue>
    </source>
</reference>
<dbReference type="EMBL" id="JAHRIN010034390">
    <property type="protein sequence ID" value="MEQ2203315.1"/>
    <property type="molecule type" value="Genomic_DNA"/>
</dbReference>
<keyword evidence="3" id="KW-1185">Reference proteome</keyword>
<organism evidence="2 3">
    <name type="scientific">Xenoophorus captivus</name>
    <dbReference type="NCBI Taxonomy" id="1517983"/>
    <lineage>
        <taxon>Eukaryota</taxon>
        <taxon>Metazoa</taxon>
        <taxon>Chordata</taxon>
        <taxon>Craniata</taxon>
        <taxon>Vertebrata</taxon>
        <taxon>Euteleostomi</taxon>
        <taxon>Actinopterygii</taxon>
        <taxon>Neopterygii</taxon>
        <taxon>Teleostei</taxon>
        <taxon>Neoteleostei</taxon>
        <taxon>Acanthomorphata</taxon>
        <taxon>Ovalentaria</taxon>
        <taxon>Atherinomorphae</taxon>
        <taxon>Cyprinodontiformes</taxon>
        <taxon>Goodeidae</taxon>
        <taxon>Xenoophorus</taxon>
    </lineage>
</organism>
<evidence type="ECO:0000256" key="1">
    <source>
        <dbReference type="SAM" id="MobiDB-lite"/>
    </source>
</evidence>
<gene>
    <name evidence="2" type="ORF">XENOCAPTIV_028506</name>
</gene>
<feature type="compositionally biased region" description="Polar residues" evidence="1">
    <location>
        <begin position="70"/>
        <end position="96"/>
    </location>
</feature>
<feature type="region of interest" description="Disordered" evidence="1">
    <location>
        <begin position="1"/>
        <end position="21"/>
    </location>
</feature>